<dbReference type="KEGG" id="cci:CC1G_06045"/>
<sequence length="900" mass="99803">MVTEIRDWLGAKVNFRAIHNDVKRKRTKGTGDWFINSPKYQEWKAEKGNVLCGTGIAGAGKTTLMSHVIDNLLHEESTDPKICVLFAYNRYDDLLSTADILKGLVLQAAQKQNERFLDAVKSTLSRCKQQGVKPTEDDLIGLLHQCEAIFDRVYYVFDGADELIRPDVKSEVLVELVKTINQLNGNIIISSRPLQVLQKLKHVKQVELKAQDDDMWILINDEIDWSSTLGELLEEAWCREDIVGAIIDNASGMFLHASLQVKALQGCPTLADVWEELDSFPKDITAMYEKTFRRIEDQPIRFATMAKLALLWLVHAKGQLGVKDLRAALAINPETFRVEEDRVPKLESIISACSGLVEYHEQTDVIRLIHFTARDALEPLLLQDYPQPHALITRVLLQLMIDNTIANCTVEDRVELEELLKRPLLRYAYQRWADHAKESGDQAGVRKDIANFLYQCSSFPYVAKGDSPGFDGEISDGPWSTFDLIQPLHVSVVYDLPWFIEEVLAGQDIQPPPYHQPPSGLPVCYGLDVNAQSTGGVTALHLAAHRGQRVCVDALLRFPTIDVNARSGRLGRTALMEAARAGDRDSVERLLRAPGINVNVMDNFGWTALMEAACLKDTINHFFSIPAWTGVDAGEERGCNDIVEPLLGVPGIEVDVVNWLGRTALMEAVRRGHRGTVERLFRVSGVEVPSVDRLGRTPLMLAAEGGNEDIFERFLNVPGVDVNDGDSLGTTVLMEAVARGRTGMVTRLLEMPGVNVNARDVHGRTALMLAAQRGDKWAVGRLLEVPGADIDTVDREGGSSVLKLADMDAWAAVWELSQKPYLSIRELNFLYGQRQGMAEREEVVRLLEDAQNHRSAVRAGAGNCDVASVGSGWETLDSDMWVATSISADCELSASSTSPL</sequence>
<dbReference type="Pfam" id="PF24883">
    <property type="entry name" value="NPHP3_N"/>
    <property type="match status" value="1"/>
</dbReference>
<protein>
    <submittedName>
        <fullName evidence="5">Uncharacterized protein</fullName>
    </submittedName>
</protein>
<dbReference type="SMART" id="SM00248">
    <property type="entry name" value="ANK"/>
    <property type="match status" value="6"/>
</dbReference>
<dbReference type="HOGENOM" id="CLU_000288_34_23_1"/>
<comment type="caution">
    <text evidence="5">The sequence shown here is derived from an EMBL/GenBank/DDBJ whole genome shotgun (WGS) entry which is preliminary data.</text>
</comment>
<accession>A8N4G8</accession>
<dbReference type="Gene3D" id="3.40.50.300">
    <property type="entry name" value="P-loop containing nucleotide triphosphate hydrolases"/>
    <property type="match status" value="1"/>
</dbReference>
<dbReference type="InterPro" id="IPR056884">
    <property type="entry name" value="NPHP3-like_N"/>
</dbReference>
<dbReference type="Pfam" id="PF22939">
    <property type="entry name" value="WHD_GPIID"/>
    <property type="match status" value="1"/>
</dbReference>
<proteinExistence type="predicted"/>
<evidence type="ECO:0000259" key="4">
    <source>
        <dbReference type="Pfam" id="PF24883"/>
    </source>
</evidence>
<reference evidence="5 6" key="1">
    <citation type="journal article" date="2010" name="Proc. Natl. Acad. Sci. U.S.A.">
        <title>Insights into evolution of multicellular fungi from the assembled chromosomes of the mushroom Coprinopsis cinerea (Coprinus cinereus).</title>
        <authorList>
            <person name="Stajich J.E."/>
            <person name="Wilke S.K."/>
            <person name="Ahren D."/>
            <person name="Au C.H."/>
            <person name="Birren B.W."/>
            <person name="Borodovsky M."/>
            <person name="Burns C."/>
            <person name="Canback B."/>
            <person name="Casselton L.A."/>
            <person name="Cheng C.K."/>
            <person name="Deng J."/>
            <person name="Dietrich F.S."/>
            <person name="Fargo D.C."/>
            <person name="Farman M.L."/>
            <person name="Gathman A.C."/>
            <person name="Goldberg J."/>
            <person name="Guigo R."/>
            <person name="Hoegger P.J."/>
            <person name="Hooker J.B."/>
            <person name="Huggins A."/>
            <person name="James T.Y."/>
            <person name="Kamada T."/>
            <person name="Kilaru S."/>
            <person name="Kodira C."/>
            <person name="Kues U."/>
            <person name="Kupfer D."/>
            <person name="Kwan H.S."/>
            <person name="Lomsadze A."/>
            <person name="Li W."/>
            <person name="Lilly W.W."/>
            <person name="Ma L.J."/>
            <person name="Mackey A.J."/>
            <person name="Manning G."/>
            <person name="Martin F."/>
            <person name="Muraguchi H."/>
            <person name="Natvig D.O."/>
            <person name="Palmerini H."/>
            <person name="Ramesh M.A."/>
            <person name="Rehmeyer C.J."/>
            <person name="Roe B.A."/>
            <person name="Shenoy N."/>
            <person name="Stanke M."/>
            <person name="Ter-Hovhannisyan V."/>
            <person name="Tunlid A."/>
            <person name="Velagapudi R."/>
            <person name="Vision T.J."/>
            <person name="Zeng Q."/>
            <person name="Zolan M.E."/>
            <person name="Pukkila P.J."/>
        </authorList>
    </citation>
    <scope>NUCLEOTIDE SEQUENCE [LARGE SCALE GENOMIC DNA]</scope>
    <source>
        <strain evidence="6">Okayama-7 / 130 / ATCC MYA-4618 / FGSC 9003</strain>
    </source>
</reference>
<organism evidence="5 6">
    <name type="scientific">Coprinopsis cinerea (strain Okayama-7 / 130 / ATCC MYA-4618 / FGSC 9003)</name>
    <name type="common">Inky cap fungus</name>
    <name type="synonym">Hormographiella aspergillata</name>
    <dbReference type="NCBI Taxonomy" id="240176"/>
    <lineage>
        <taxon>Eukaryota</taxon>
        <taxon>Fungi</taxon>
        <taxon>Dikarya</taxon>
        <taxon>Basidiomycota</taxon>
        <taxon>Agaricomycotina</taxon>
        <taxon>Agaricomycetes</taxon>
        <taxon>Agaricomycetidae</taxon>
        <taxon>Agaricales</taxon>
        <taxon>Agaricineae</taxon>
        <taxon>Psathyrellaceae</taxon>
        <taxon>Coprinopsis</taxon>
    </lineage>
</organism>
<dbReference type="Pfam" id="PF12796">
    <property type="entry name" value="Ank_2"/>
    <property type="match status" value="2"/>
</dbReference>
<evidence type="ECO:0000313" key="5">
    <source>
        <dbReference type="EMBL" id="EAU92058.2"/>
    </source>
</evidence>
<dbReference type="InterPro" id="IPR036770">
    <property type="entry name" value="Ankyrin_rpt-contain_sf"/>
</dbReference>
<keyword evidence="2" id="KW-0040">ANK repeat</keyword>
<dbReference type="PROSITE" id="PS50088">
    <property type="entry name" value="ANK_REPEAT"/>
    <property type="match status" value="4"/>
</dbReference>
<evidence type="ECO:0000256" key="1">
    <source>
        <dbReference type="ARBA" id="ARBA00022737"/>
    </source>
</evidence>
<dbReference type="AlphaFoldDB" id="A8N4G8"/>
<feature type="repeat" description="ANK" evidence="2">
    <location>
        <begin position="728"/>
        <end position="761"/>
    </location>
</feature>
<dbReference type="PANTHER" id="PTHR10039">
    <property type="entry name" value="AMELOGENIN"/>
    <property type="match status" value="1"/>
</dbReference>
<gene>
    <name evidence="5" type="ORF">CC1G_06045</name>
</gene>
<keyword evidence="6" id="KW-1185">Reference proteome</keyword>
<dbReference type="PANTHER" id="PTHR10039:SF15">
    <property type="entry name" value="NACHT DOMAIN-CONTAINING PROTEIN"/>
    <property type="match status" value="1"/>
</dbReference>
<keyword evidence="1" id="KW-0677">Repeat</keyword>
<dbReference type="OMA" id="GHEKIMQ"/>
<dbReference type="RefSeq" id="XP_001829836.2">
    <property type="nucleotide sequence ID" value="XM_001829784.2"/>
</dbReference>
<feature type="repeat" description="ANK" evidence="2">
    <location>
        <begin position="570"/>
        <end position="603"/>
    </location>
</feature>
<feature type="repeat" description="ANK" evidence="2">
    <location>
        <begin position="762"/>
        <end position="795"/>
    </location>
</feature>
<dbReference type="InterPro" id="IPR054471">
    <property type="entry name" value="GPIID_WHD"/>
</dbReference>
<dbReference type="Gene3D" id="1.25.40.20">
    <property type="entry name" value="Ankyrin repeat-containing domain"/>
    <property type="match status" value="2"/>
</dbReference>
<dbReference type="SUPFAM" id="SSF52540">
    <property type="entry name" value="P-loop containing nucleoside triphosphate hydrolases"/>
    <property type="match status" value="1"/>
</dbReference>
<dbReference type="VEuPathDB" id="FungiDB:CC1G_06045"/>
<feature type="domain" description="GPI inositol-deacylase winged helix" evidence="3">
    <location>
        <begin position="299"/>
        <end position="377"/>
    </location>
</feature>
<dbReference type="InParanoid" id="A8N4G8"/>
<dbReference type="Proteomes" id="UP000001861">
    <property type="component" value="Unassembled WGS sequence"/>
</dbReference>
<feature type="domain" description="Nephrocystin 3-like N-terminal" evidence="4">
    <location>
        <begin position="29"/>
        <end position="192"/>
    </location>
</feature>
<dbReference type="EMBL" id="AACS02000003">
    <property type="protein sequence ID" value="EAU92058.2"/>
    <property type="molecule type" value="Genomic_DNA"/>
</dbReference>
<dbReference type="GeneID" id="6006273"/>
<evidence type="ECO:0000259" key="3">
    <source>
        <dbReference type="Pfam" id="PF22939"/>
    </source>
</evidence>
<dbReference type="SUPFAM" id="SSF48403">
    <property type="entry name" value="Ankyrin repeat"/>
    <property type="match status" value="2"/>
</dbReference>
<dbReference type="OrthoDB" id="3066271at2759"/>
<name>A8N4G8_COPC7</name>
<evidence type="ECO:0000313" key="6">
    <source>
        <dbReference type="Proteomes" id="UP000001861"/>
    </source>
</evidence>
<dbReference type="InterPro" id="IPR002110">
    <property type="entry name" value="Ankyrin_rpt"/>
</dbReference>
<evidence type="ECO:0000256" key="2">
    <source>
        <dbReference type="PROSITE-ProRule" id="PRU00023"/>
    </source>
</evidence>
<feature type="repeat" description="ANK" evidence="2">
    <location>
        <begin position="694"/>
        <end position="727"/>
    </location>
</feature>
<dbReference type="eggNOG" id="KOG0504">
    <property type="taxonomic scope" value="Eukaryota"/>
</dbReference>
<dbReference type="PROSITE" id="PS50297">
    <property type="entry name" value="ANK_REP_REGION"/>
    <property type="match status" value="2"/>
</dbReference>
<dbReference type="InterPro" id="IPR027417">
    <property type="entry name" value="P-loop_NTPase"/>
</dbReference>